<feature type="domain" description="EGF-like" evidence="3">
    <location>
        <begin position="326"/>
        <end position="370"/>
    </location>
</feature>
<dbReference type="Gene3D" id="2.60.120.260">
    <property type="entry name" value="Galactose-binding domain-like"/>
    <property type="match status" value="1"/>
</dbReference>
<accession>A0A8B8BYG7</accession>
<keyword evidence="2" id="KW-0732">Signal</keyword>
<gene>
    <name evidence="5" type="primary">LOC111114445</name>
</gene>
<feature type="domain" description="EGF-like" evidence="3">
    <location>
        <begin position="201"/>
        <end position="235"/>
    </location>
</feature>
<dbReference type="KEGG" id="cvn:111114445"/>
<feature type="signal peptide" evidence="2">
    <location>
        <begin position="1"/>
        <end position="22"/>
    </location>
</feature>
<evidence type="ECO:0000256" key="1">
    <source>
        <dbReference type="ARBA" id="ARBA00022536"/>
    </source>
</evidence>
<evidence type="ECO:0000313" key="5">
    <source>
        <dbReference type="RefSeq" id="XP_022308442.1"/>
    </source>
</evidence>
<keyword evidence="4" id="KW-1185">Reference proteome</keyword>
<dbReference type="InterPro" id="IPR000742">
    <property type="entry name" value="EGF"/>
</dbReference>
<sequence length="514" mass="56220">MHYVVLFVYCKWVALLVSKVQAFENLALWKEAWQNNSFYDASNYVYLGANRAVDGRKQDLSLEGGQCAVSIGSTTSQWRVDLGGISSIHHIFIQYMTSNEVWGVDNLYLGAFLGFSIYISNTTNKEDGVLCFRDSNYTKATLPNPVNITCPYHGRYVIYYNNRTHPPYPVGYYEYARADLCEVEVYGCPAPGYYGENCSIPCPQNCLEGHCDVIEGTCLGCSARYRGLMCNDECEEFTYGLDCNQTCGNCSKGEQCNHVNGSCLNGCGVGVYGDKCDRECPPSRFGENCRRNCSFHCVIPGICDRVEGQCLGGCQAGWQNTQCDQECDGGMFGKYCNQSCGKCLNNEQCHHINGRCLNGCDSGYHGLTCTEECPVGLFGVNCEGFCSPNCKTPGMCDRVTGQCEGGCQDGWTQDKCDSECPAGFYGHACQESCSTNCNVSGTCDKVTGQCIGGCQPGWKESKCDKMCSNGTFGQDCNEQCGKCLGKEQCNYVNGTCVKGCKSGYQGIMCTEGQS</sequence>
<dbReference type="InterPro" id="IPR042635">
    <property type="entry name" value="MEGF10/SREC1/2-like"/>
</dbReference>
<protein>
    <submittedName>
        <fullName evidence="5">Multiple epidermal growth factor-like domains protein 10</fullName>
    </submittedName>
</protein>
<evidence type="ECO:0000313" key="4">
    <source>
        <dbReference type="Proteomes" id="UP000694844"/>
    </source>
</evidence>
<dbReference type="SUPFAM" id="SSF49785">
    <property type="entry name" value="Galactose-binding domain-like"/>
    <property type="match status" value="1"/>
</dbReference>
<feature type="domain" description="EGF-like" evidence="3">
    <location>
        <begin position="381"/>
        <end position="417"/>
    </location>
</feature>
<feature type="domain" description="EGF-like" evidence="3">
    <location>
        <begin position="432"/>
        <end position="464"/>
    </location>
</feature>
<dbReference type="PANTHER" id="PTHR24043">
    <property type="entry name" value="SCAVENGER RECEPTOR CLASS F"/>
    <property type="match status" value="1"/>
</dbReference>
<dbReference type="AlphaFoldDB" id="A0A8B8BYG7"/>
<dbReference type="Gene3D" id="2.170.300.10">
    <property type="entry name" value="Tie2 ligand-binding domain superfamily"/>
    <property type="match status" value="2"/>
</dbReference>
<evidence type="ECO:0000259" key="3">
    <source>
        <dbReference type="SMART" id="SM00181"/>
    </source>
</evidence>
<feature type="chain" id="PRO_5034842717" evidence="2">
    <location>
        <begin position="23"/>
        <end position="514"/>
    </location>
</feature>
<reference evidence="5" key="1">
    <citation type="submission" date="2025-08" db="UniProtKB">
        <authorList>
            <consortium name="RefSeq"/>
        </authorList>
    </citation>
    <scope>IDENTIFICATION</scope>
    <source>
        <tissue evidence="5">Whole sample</tissue>
    </source>
</reference>
<dbReference type="PANTHER" id="PTHR24043:SF8">
    <property type="entry name" value="EGF-LIKE DOMAIN-CONTAINING PROTEIN"/>
    <property type="match status" value="1"/>
</dbReference>
<dbReference type="RefSeq" id="XP_022308442.1">
    <property type="nucleotide sequence ID" value="XM_022452734.1"/>
</dbReference>
<dbReference type="OrthoDB" id="6141792at2759"/>
<dbReference type="SMART" id="SM00181">
    <property type="entry name" value="EGF"/>
    <property type="match status" value="6"/>
</dbReference>
<name>A0A8B8BYG7_CRAVI</name>
<feature type="domain" description="EGF-like" evidence="3">
    <location>
        <begin position="288"/>
        <end position="324"/>
    </location>
</feature>
<dbReference type="GeneID" id="111114445"/>
<proteinExistence type="predicted"/>
<dbReference type="InterPro" id="IPR008979">
    <property type="entry name" value="Galactose-bd-like_sf"/>
</dbReference>
<dbReference type="GO" id="GO:0005044">
    <property type="term" value="F:scavenger receptor activity"/>
    <property type="evidence" value="ECO:0007669"/>
    <property type="project" value="InterPro"/>
</dbReference>
<dbReference type="Proteomes" id="UP000694844">
    <property type="component" value="Chromosome 9"/>
</dbReference>
<organism evidence="4 5">
    <name type="scientific">Crassostrea virginica</name>
    <name type="common">Eastern oyster</name>
    <dbReference type="NCBI Taxonomy" id="6565"/>
    <lineage>
        <taxon>Eukaryota</taxon>
        <taxon>Metazoa</taxon>
        <taxon>Spiralia</taxon>
        <taxon>Lophotrochozoa</taxon>
        <taxon>Mollusca</taxon>
        <taxon>Bivalvia</taxon>
        <taxon>Autobranchia</taxon>
        <taxon>Pteriomorphia</taxon>
        <taxon>Ostreida</taxon>
        <taxon>Ostreoidea</taxon>
        <taxon>Ostreidae</taxon>
        <taxon>Crassostrea</taxon>
    </lineage>
</organism>
<keyword evidence="1" id="KW-0245">EGF-like domain</keyword>
<feature type="domain" description="EGF-like" evidence="3">
    <location>
        <begin position="475"/>
        <end position="510"/>
    </location>
</feature>
<evidence type="ECO:0000256" key="2">
    <source>
        <dbReference type="SAM" id="SignalP"/>
    </source>
</evidence>